<name>A0ABW0W4M8_9BACL</name>
<dbReference type="Proteomes" id="UP001596047">
    <property type="component" value="Unassembled WGS sequence"/>
</dbReference>
<dbReference type="PANTHER" id="PTHR35279:SF1">
    <property type="entry name" value="ARABINANASE_LEVANSUCRASE_INVERTASE"/>
    <property type="match status" value="1"/>
</dbReference>
<dbReference type="InterPro" id="IPR023296">
    <property type="entry name" value="Glyco_hydro_beta-prop_sf"/>
</dbReference>
<evidence type="ECO:0000313" key="2">
    <source>
        <dbReference type="Proteomes" id="UP001596047"/>
    </source>
</evidence>
<dbReference type="Gene3D" id="2.115.10.20">
    <property type="entry name" value="Glycosyl hydrolase domain, family 43"/>
    <property type="match status" value="2"/>
</dbReference>
<keyword evidence="2" id="KW-1185">Reference proteome</keyword>
<organism evidence="1 2">
    <name type="scientific">Paenibacillus solisilvae</name>
    <dbReference type="NCBI Taxonomy" id="2486751"/>
    <lineage>
        <taxon>Bacteria</taxon>
        <taxon>Bacillati</taxon>
        <taxon>Bacillota</taxon>
        <taxon>Bacilli</taxon>
        <taxon>Bacillales</taxon>
        <taxon>Paenibacillaceae</taxon>
        <taxon>Paenibacillus</taxon>
    </lineage>
</organism>
<reference evidence="2" key="1">
    <citation type="journal article" date="2019" name="Int. J. Syst. Evol. Microbiol.">
        <title>The Global Catalogue of Microorganisms (GCM) 10K type strain sequencing project: providing services to taxonomists for standard genome sequencing and annotation.</title>
        <authorList>
            <consortium name="The Broad Institute Genomics Platform"/>
            <consortium name="The Broad Institute Genome Sequencing Center for Infectious Disease"/>
            <person name="Wu L."/>
            <person name="Ma J."/>
        </authorList>
    </citation>
    <scope>NUCLEOTIDE SEQUENCE [LARGE SCALE GENOMIC DNA]</scope>
    <source>
        <strain evidence="2">CGMCC 1.3240</strain>
    </source>
</reference>
<accession>A0ABW0W4M8</accession>
<gene>
    <name evidence="1" type="ORF">ACFPYJ_26610</name>
</gene>
<dbReference type="RefSeq" id="WP_379191274.1">
    <property type="nucleotide sequence ID" value="NZ_JBHSOW010000101.1"/>
</dbReference>
<proteinExistence type="predicted"/>
<evidence type="ECO:0000313" key="1">
    <source>
        <dbReference type="EMBL" id="MFC5652628.1"/>
    </source>
</evidence>
<protein>
    <recommendedName>
        <fullName evidence="3">Glycosyl hydrolase family 32 N-terminal domain-containing protein</fullName>
    </recommendedName>
</protein>
<dbReference type="SUPFAM" id="SSF75005">
    <property type="entry name" value="Arabinanase/levansucrase/invertase"/>
    <property type="match status" value="1"/>
</dbReference>
<comment type="caution">
    <text evidence="1">The sequence shown here is derived from an EMBL/GenBank/DDBJ whole genome shotgun (WGS) entry which is preliminary data.</text>
</comment>
<dbReference type="EMBL" id="JBHSOW010000101">
    <property type="protein sequence ID" value="MFC5652628.1"/>
    <property type="molecule type" value="Genomic_DNA"/>
</dbReference>
<sequence>MSQQLWNLFSNNYQQNCLSWNHSPNNPVIPASGDTWKSIWVANPDIIGFNNKQFLYYRGNGIMPNTDGQRHDRLGAAEIISVTSDSIEIRELNNGEPIVDVGLPNEFDSKDVLDPAAVVFKGQIFIYYSAIGDGPDAIGLATSRDGITFTKVGKIMDGRAPAVVMKDDKIYLIYQLYRNNGYHLHLADSEDGIHFEPVSDEPIFAGKPGNWDSLSIVTARLIKDGDIYYMMYGGSSYLADEPDYFGLAKSSDLLNWEPHPGNPIFGCGAMGQEDGGAIWFPALIETEDSYVILYEGSRGKYSWDISSQICMSSIPKQK</sequence>
<evidence type="ECO:0008006" key="3">
    <source>
        <dbReference type="Google" id="ProtNLM"/>
    </source>
</evidence>
<dbReference type="PANTHER" id="PTHR35279">
    <property type="match status" value="1"/>
</dbReference>